<dbReference type="Proteomes" id="UP000653454">
    <property type="component" value="Unassembled WGS sequence"/>
</dbReference>
<name>A0A8S4DPY7_PLUXY</name>
<keyword evidence="5" id="KW-1185">Reference proteome</keyword>
<sequence length="1770" mass="203816">MDLPSAPKPKKFKSPLQESNLNIKNCITCTNVPDGLFDATLAKKHFSKFGRVQRIRLFPKRQMCMIEYDQPAATERAVLNAGAFDGFMFDVTRSKSRTRRKSKRDEDPDWVPDPDVKQELSAMIGAPSYRLSRQKPMDQDLPTTPVKRKMVANITKQLPIRKKVAAREAPSVSQHVSGTESPVQVTATQTSLSTAEAAAELLQLKSRVSLTPDEQWRTLDARDRILRSWGGAGARVKVGGATIGTCQDMCPEKERLHRQAEHQVMTLEALPDSDGALEPWRAVKQYSRSSADQEMPMCYELRPPPALRRTATYLLHEIADTTRQVSLADWFHFLWDRFRGIRKDITQQALCCEDSICLVEMCARFHAHCAARLADLEHTQFDQKLNTDNLTKCLQTLKHMYADVDRSKKPREAEFRGYIALLNLGDSNFWWEIKQLPDDIQKSEPITFAIKVFNSLDNNNYVRFFRLVREGATYLQACILLRYFNDVRARGLARVVKAFAPRGGSRYPAHEIINALAFETHDNMKAFIEHYGLRCGKTEDSELDVILDRNDFIEDSDPYPLAREMELIESKRNCSVGEIIAGGPLPNRDYQNHRLQSSFNKDGTLKDLVAEDLGYNTINDTNKDVRGLKAELQRLSQGGRAFVPDKTIEVKTNFVKPETKSFVGKTEVKSFVASNNESPAKFSFNPAIPVAPAEIIKKSPEKIFETNNKNIFSFSKPQETVPSNVFNIPTSKEAGSLFKLDNTKPVFGKTGDTDAGLNLFGKVNNENKDPFKNSQNLFKGNSSDDSNDVFKKPEASKITFGQVNNENDKKSTFGNVNKPTGNLFTSSFPNKNIFAAKDSEGSQKSNGPNTNLFGKSNVNESKNIFAKPDTASKFESNGNIFAKPVNTDEFPKLPHQSDSSVFGSYKPAAFTAKNNLFSHETKAEEAKQTKSLFAMNGDTANHQISPGSFFKSVVKSNAPNEHGHSIFQSKNNSEHSSVAHNIFNSVTSQKGDDVYKFNQEDSESTIEEEKRKHEEYRKQQEQIQEQKRQNEQRLMEEARRKELEIKRLEEMKRQEEIRRQQEEIKRQQEEMRLQEIKRKEERKQEELKRKLEEERKANEIKRKNEEERRFKEKVDKESSELIEDLLQEITDETLVELMKEELKKFNELMNCADVFTKEILNELCNEICEAETKAEKMWAEKLMKKWFAVWRVHLHRNVKRRKLLDDTPVWIAECSPHEKAALLKRFVEKSALKNMNQIHKGYRFSGELKLPPAPEPYNIMEIIKSPLLKRMKQINYPYDKCFFWKITLVSPGESKWLNRKIEIQKWLADAFSDKQEHDTSDTLINVGKHSWNNLMDFAISVSLANKENKLNYNEALEGSNAVLFYATEDETNFIETIEFTLKQKYPYQVVPIAIIMPKLQDSSLNKKLEQFLTYLVNNKTIASFKIFITDPKNVSESLNASTKSALKWLAKKYPAIPPLEIDQLKSLCQRYLGNEIWCRLKMERLTHLKDILKDLIKLVDIYNMAVDKLTTAITNEDLFNYPSFPLEFKQYLNVSSPYPKPYEFIPSNVKTSENVSAVRDIMRQLKLPAPQRDFQPLSVVSIEDSIRTYCNQIGWFQNPEEVVCKVVATLPTEIVNPEMSCEQFSMNLENYDLLDILNIIVYEKINNLNKFDNRFVIYEKAVLDDYRNCHWLYQSEIVSTMKYKPYDYEDELDYVIDAKRRKIASESFEYLMLEDKDCTVVEETIRINDIKISKLSNCEQAVQQLEKQLEEERKKSVELENLLRAALSDV</sequence>
<dbReference type="InterPro" id="IPR035979">
    <property type="entry name" value="RBD_domain_sf"/>
</dbReference>
<feature type="domain" description="SAC3/GANP/THP3 conserved" evidence="3">
    <location>
        <begin position="249"/>
        <end position="535"/>
    </location>
</feature>
<gene>
    <name evidence="4" type="ORF">PLXY2_LOCUS2987</name>
</gene>
<evidence type="ECO:0000313" key="4">
    <source>
        <dbReference type="EMBL" id="CAG9102759.1"/>
    </source>
</evidence>
<dbReference type="Gene3D" id="1.25.40.990">
    <property type="match status" value="1"/>
</dbReference>
<dbReference type="InterPro" id="IPR012677">
    <property type="entry name" value="Nucleotide-bd_a/b_plait_sf"/>
</dbReference>
<proteinExistence type="predicted"/>
<dbReference type="GO" id="GO:0003676">
    <property type="term" value="F:nucleic acid binding"/>
    <property type="evidence" value="ECO:0007669"/>
    <property type="project" value="InterPro"/>
</dbReference>
<feature type="compositionally biased region" description="Polar residues" evidence="2">
    <location>
        <begin position="772"/>
        <end position="784"/>
    </location>
</feature>
<feature type="compositionally biased region" description="Basic and acidic residues" evidence="2">
    <location>
        <begin position="1007"/>
        <end position="1032"/>
    </location>
</feature>
<comment type="caution">
    <text evidence="4">The sequence shown here is derived from an EMBL/GenBank/DDBJ whole genome shotgun (WGS) entry which is preliminary data.</text>
</comment>
<evidence type="ECO:0000256" key="2">
    <source>
        <dbReference type="SAM" id="MobiDB-lite"/>
    </source>
</evidence>
<protein>
    <submittedName>
        <fullName evidence="4">(diamondback moth) hypothetical protein</fullName>
    </submittedName>
</protein>
<dbReference type="PANTHER" id="PTHR12436:SF3">
    <property type="entry name" value="GERMINAL-CENTER ASSOCIATED NUCLEAR PROTEIN"/>
    <property type="match status" value="1"/>
</dbReference>
<feature type="coiled-coil region" evidence="1">
    <location>
        <begin position="1728"/>
        <end position="1769"/>
    </location>
</feature>
<dbReference type="PANTHER" id="PTHR12436">
    <property type="entry name" value="80 KDA MCM3-ASSOCIATED PROTEIN"/>
    <property type="match status" value="1"/>
</dbReference>
<dbReference type="InterPro" id="IPR045107">
    <property type="entry name" value="SAC3/GANP/THP3"/>
</dbReference>
<reference evidence="4" key="1">
    <citation type="submission" date="2020-11" db="EMBL/GenBank/DDBJ databases">
        <authorList>
            <person name="Whiteford S."/>
        </authorList>
    </citation>
    <scope>NUCLEOTIDE SEQUENCE</scope>
</reference>
<dbReference type="GO" id="GO:0070390">
    <property type="term" value="C:transcription export complex 2"/>
    <property type="evidence" value="ECO:0007669"/>
    <property type="project" value="TreeGrafter"/>
</dbReference>
<dbReference type="GO" id="GO:0006406">
    <property type="term" value="P:mRNA export from nucleus"/>
    <property type="evidence" value="ECO:0007669"/>
    <property type="project" value="TreeGrafter"/>
</dbReference>
<organism evidence="4 5">
    <name type="scientific">Plutella xylostella</name>
    <name type="common">Diamondback moth</name>
    <name type="synonym">Plutella maculipennis</name>
    <dbReference type="NCBI Taxonomy" id="51655"/>
    <lineage>
        <taxon>Eukaryota</taxon>
        <taxon>Metazoa</taxon>
        <taxon>Ecdysozoa</taxon>
        <taxon>Arthropoda</taxon>
        <taxon>Hexapoda</taxon>
        <taxon>Insecta</taxon>
        <taxon>Pterygota</taxon>
        <taxon>Neoptera</taxon>
        <taxon>Endopterygota</taxon>
        <taxon>Lepidoptera</taxon>
        <taxon>Glossata</taxon>
        <taxon>Ditrysia</taxon>
        <taxon>Yponomeutoidea</taxon>
        <taxon>Plutellidae</taxon>
        <taxon>Plutella</taxon>
    </lineage>
</organism>
<accession>A0A8S4DPY7</accession>
<evidence type="ECO:0000256" key="1">
    <source>
        <dbReference type="SAM" id="Coils"/>
    </source>
</evidence>
<keyword evidence="1" id="KW-0175">Coiled coil</keyword>
<dbReference type="SUPFAM" id="SSF54928">
    <property type="entry name" value="RNA-binding domain, RBD"/>
    <property type="match status" value="1"/>
</dbReference>
<feature type="region of interest" description="Disordered" evidence="2">
    <location>
        <begin position="94"/>
        <end position="117"/>
    </location>
</feature>
<feature type="region of interest" description="Disordered" evidence="2">
    <location>
        <begin position="766"/>
        <end position="788"/>
    </location>
</feature>
<dbReference type="Gene3D" id="3.30.70.330">
    <property type="match status" value="1"/>
</dbReference>
<dbReference type="InterPro" id="IPR005062">
    <property type="entry name" value="SAC3/GANP/THP3_conserved"/>
</dbReference>
<dbReference type="GO" id="GO:0005737">
    <property type="term" value="C:cytoplasm"/>
    <property type="evidence" value="ECO:0007669"/>
    <property type="project" value="TreeGrafter"/>
</dbReference>
<feature type="region of interest" description="Disordered" evidence="2">
    <location>
        <begin position="1000"/>
        <end position="1032"/>
    </location>
</feature>
<evidence type="ECO:0000313" key="5">
    <source>
        <dbReference type="Proteomes" id="UP000653454"/>
    </source>
</evidence>
<dbReference type="EMBL" id="CAJHNJ030000007">
    <property type="protein sequence ID" value="CAG9102759.1"/>
    <property type="molecule type" value="Genomic_DNA"/>
</dbReference>
<dbReference type="Pfam" id="PF03399">
    <property type="entry name" value="SAC3_GANP"/>
    <property type="match status" value="1"/>
</dbReference>
<evidence type="ECO:0000259" key="3">
    <source>
        <dbReference type="Pfam" id="PF03399"/>
    </source>
</evidence>